<evidence type="ECO:0000313" key="2">
    <source>
        <dbReference type="Proteomes" id="UP001054945"/>
    </source>
</evidence>
<comment type="caution">
    <text evidence="1">The sequence shown here is derived from an EMBL/GenBank/DDBJ whole genome shotgun (WGS) entry which is preliminary data.</text>
</comment>
<evidence type="ECO:0000313" key="1">
    <source>
        <dbReference type="EMBL" id="GIY25372.1"/>
    </source>
</evidence>
<proteinExistence type="predicted"/>
<organism evidence="1 2">
    <name type="scientific">Caerostris extrusa</name>
    <name type="common">Bark spider</name>
    <name type="synonym">Caerostris bankana</name>
    <dbReference type="NCBI Taxonomy" id="172846"/>
    <lineage>
        <taxon>Eukaryota</taxon>
        <taxon>Metazoa</taxon>
        <taxon>Ecdysozoa</taxon>
        <taxon>Arthropoda</taxon>
        <taxon>Chelicerata</taxon>
        <taxon>Arachnida</taxon>
        <taxon>Araneae</taxon>
        <taxon>Araneomorphae</taxon>
        <taxon>Entelegynae</taxon>
        <taxon>Araneoidea</taxon>
        <taxon>Araneidae</taxon>
        <taxon>Caerostris</taxon>
    </lineage>
</organism>
<dbReference type="EMBL" id="BPLR01008528">
    <property type="protein sequence ID" value="GIY25372.1"/>
    <property type="molecule type" value="Genomic_DNA"/>
</dbReference>
<dbReference type="AlphaFoldDB" id="A0AAV4RVJ7"/>
<keyword evidence="2" id="KW-1185">Reference proteome</keyword>
<protein>
    <submittedName>
        <fullName evidence="1">Uncharacterized protein</fullName>
    </submittedName>
</protein>
<dbReference type="Proteomes" id="UP001054945">
    <property type="component" value="Unassembled WGS sequence"/>
</dbReference>
<sequence>MTSSHAIECRMCHENLNHADCETCQSQRLVTCFLKPKYTLIHPKEIKPEQWHWNRPIAGKFYFSSHFEGILPTGFLP</sequence>
<reference evidence="1 2" key="1">
    <citation type="submission" date="2021-06" db="EMBL/GenBank/DDBJ databases">
        <title>Caerostris extrusa draft genome.</title>
        <authorList>
            <person name="Kono N."/>
            <person name="Arakawa K."/>
        </authorList>
    </citation>
    <scope>NUCLEOTIDE SEQUENCE [LARGE SCALE GENOMIC DNA]</scope>
</reference>
<accession>A0AAV4RVJ7</accession>
<name>A0AAV4RVJ7_CAEEX</name>
<gene>
    <name evidence="1" type="ORF">CEXT_153651</name>
</gene>